<accession>A0A8T2NT35</accession>
<dbReference type="InterPro" id="IPR038810">
    <property type="entry name" value="CNTLN"/>
</dbReference>
<dbReference type="EMBL" id="JAFBMS010000021">
    <property type="protein sequence ID" value="KAG9344103.1"/>
    <property type="molecule type" value="Genomic_DNA"/>
</dbReference>
<evidence type="ECO:0000256" key="2">
    <source>
        <dbReference type="SAM" id="MobiDB-lite"/>
    </source>
</evidence>
<feature type="region of interest" description="Disordered" evidence="2">
    <location>
        <begin position="510"/>
        <end position="529"/>
    </location>
</feature>
<evidence type="ECO:0000256" key="1">
    <source>
        <dbReference type="SAM" id="Coils"/>
    </source>
</evidence>
<feature type="coiled-coil region" evidence="1">
    <location>
        <begin position="25"/>
        <end position="52"/>
    </location>
</feature>
<evidence type="ECO:0000313" key="3">
    <source>
        <dbReference type="EMBL" id="KAG9344103.1"/>
    </source>
</evidence>
<dbReference type="GO" id="GO:0010457">
    <property type="term" value="P:centriole-centriole cohesion"/>
    <property type="evidence" value="ECO:0007669"/>
    <property type="project" value="TreeGrafter"/>
</dbReference>
<feature type="coiled-coil region" evidence="1">
    <location>
        <begin position="96"/>
        <end position="211"/>
    </location>
</feature>
<feature type="compositionally biased region" description="Polar residues" evidence="2">
    <location>
        <begin position="345"/>
        <end position="355"/>
    </location>
</feature>
<dbReference type="GO" id="GO:0005814">
    <property type="term" value="C:centriole"/>
    <property type="evidence" value="ECO:0007669"/>
    <property type="project" value="TreeGrafter"/>
</dbReference>
<sequence>MVCEWHMRQFCYHGRRAETRLTTMAAKDSSRILLLEEEIRSLSEELVQCQADKEFVWSLWKRLQVANPDLTQAVSLIVEREKQKGEAKDRKVLEILQSKDYKIQELEQRVMGQQQEISSLTQRAHSLEQDSEAMMKDMTTLHDKLKEKSKELKEFKEQRKRKEVEQQHAVRDLEEAKAGLDTRCADLQSDLERLLEQAGKWTEEKASFQAKARLEGLTLDTQRVLRTQEAAHSADSVSYQRLYSELNDKYQSLKASEAQLRQSHTSLMTQLCFKDQQILQLQTQLQQAVTTSRSPPVRQSNIPQAEDLPKQRGMLAEFEIPDEPSVNLSQTPSRDTQRHLRRQGTPAQRSRSLSPASGGAGEALARAVKRAGQLEARVQDLEEILRLKTEENGELRKAHDNRRERLRVIETNYKTVREQLKEAEESQGLLRGRNQRAEAWELRQEDSDGVWNELAYFKRLNKNLIIEKTNLEEEVDVLRVQAAVDRVTLEEMRLCLQQEHEELLLKEAEGTAVTGGGSPKTPSVRGLESAGVQVEKLQKRVGSLEKEAELLKQTNQELSETKERLHRRARSLEKEMEILKEVNQELSEGREQLQTSLLRLRSQGAAQQQADRAWHQGVVQEMERELVACRKQLRRARREGTQMRHRLERARQDLGLLRAARDYRSRKHRETTATSPRGLERQQPRPRHTHSRARSRPAQPSTSKDGWEDISVDSESAEEYTDSLNSSPPARAQPVGDELSGGSAITSPLRAQRTGASADTQPQALRPAPPGRVQVPQGWRVGRRRGAVCRALQQRISALQQQVSVLQAAKKAAQGNAQELKLTEDKMAAQLSVLTQRLNSSKQLAQKLTSDLMASEQQRGELEHELEEWKQKTTHIPAPAPAPPNMEAELKGLQAKLKNTCNEVTKHSSANKTLKTELQAKEEQVKELHEKVSHMERDINMKRQLAEDLRNKMKAFQDNDKGHKELIEELEKKVKVLSEEAANRKAFIESLKRRLSVTAKERNEYEESSHKLRKSLDKKDQKLQVLNARVQECEQTMAELEQTASQQMHGLAQQSTQALDQVQRKLAAANAQLEQLHAFFQALVGEIHSDMQEMKGRLRKHRRRQRQPESSMRSKESLLRVQSLAASILNVSHTDLQDILDPEQIPSVSLLMEIVRAKLRERNMLTEELASLKTQASNAT</sequence>
<dbReference type="AlphaFoldDB" id="A0A8T2NT35"/>
<evidence type="ECO:0008006" key="5">
    <source>
        <dbReference type="Google" id="ProtNLM"/>
    </source>
</evidence>
<dbReference type="GO" id="GO:0005813">
    <property type="term" value="C:centrosome"/>
    <property type="evidence" value="ECO:0007669"/>
    <property type="project" value="TreeGrafter"/>
</dbReference>
<evidence type="ECO:0000313" key="4">
    <source>
        <dbReference type="Proteomes" id="UP000824540"/>
    </source>
</evidence>
<feature type="region of interest" description="Disordered" evidence="2">
    <location>
        <begin position="290"/>
        <end position="361"/>
    </location>
</feature>
<name>A0A8T2NT35_9TELE</name>
<comment type="caution">
    <text evidence="3">The sequence shown here is derived from an EMBL/GenBank/DDBJ whole genome shotgun (WGS) entry which is preliminary data.</text>
</comment>
<feature type="region of interest" description="Disordered" evidence="2">
    <location>
        <begin position="658"/>
        <end position="776"/>
    </location>
</feature>
<feature type="compositionally biased region" description="Basic residues" evidence="2">
    <location>
        <begin position="684"/>
        <end position="695"/>
    </location>
</feature>
<feature type="coiled-coil region" evidence="1">
    <location>
        <begin position="904"/>
        <end position="1079"/>
    </location>
</feature>
<protein>
    <recommendedName>
        <fullName evidence="5">Centlein</fullName>
    </recommendedName>
</protein>
<feature type="compositionally biased region" description="Acidic residues" evidence="2">
    <location>
        <begin position="708"/>
        <end position="721"/>
    </location>
</feature>
<keyword evidence="4" id="KW-1185">Reference proteome</keyword>
<feature type="region of interest" description="Disordered" evidence="2">
    <location>
        <begin position="1098"/>
        <end position="1118"/>
    </location>
</feature>
<feature type="compositionally biased region" description="Polar residues" evidence="2">
    <location>
        <begin position="290"/>
        <end position="303"/>
    </location>
</feature>
<dbReference type="Proteomes" id="UP000824540">
    <property type="component" value="Unassembled WGS sequence"/>
</dbReference>
<gene>
    <name evidence="3" type="ORF">JZ751_012585</name>
</gene>
<organism evidence="3 4">
    <name type="scientific">Albula glossodonta</name>
    <name type="common">roundjaw bonefish</name>
    <dbReference type="NCBI Taxonomy" id="121402"/>
    <lineage>
        <taxon>Eukaryota</taxon>
        <taxon>Metazoa</taxon>
        <taxon>Chordata</taxon>
        <taxon>Craniata</taxon>
        <taxon>Vertebrata</taxon>
        <taxon>Euteleostomi</taxon>
        <taxon>Actinopterygii</taxon>
        <taxon>Neopterygii</taxon>
        <taxon>Teleostei</taxon>
        <taxon>Albuliformes</taxon>
        <taxon>Albulidae</taxon>
        <taxon>Albula</taxon>
    </lineage>
</organism>
<feature type="compositionally biased region" description="Polar residues" evidence="2">
    <location>
        <begin position="754"/>
        <end position="763"/>
    </location>
</feature>
<feature type="coiled-coil region" evidence="1">
    <location>
        <begin position="789"/>
        <end position="816"/>
    </location>
</feature>
<feature type="coiled-coil region" evidence="1">
    <location>
        <begin position="845"/>
        <end position="872"/>
    </location>
</feature>
<dbReference type="PANTHER" id="PTHR18957:SF0">
    <property type="entry name" value="CENTLEIN"/>
    <property type="match status" value="1"/>
</dbReference>
<reference evidence="3" key="1">
    <citation type="thesis" date="2021" institute="BYU ScholarsArchive" country="Provo, UT, USA">
        <title>Applications of and Algorithms for Genome Assembly and Genomic Analyses with an Emphasis on Marine Teleosts.</title>
        <authorList>
            <person name="Pickett B.D."/>
        </authorList>
    </citation>
    <scope>NUCLEOTIDE SEQUENCE</scope>
    <source>
        <strain evidence="3">HI-2016</strain>
    </source>
</reference>
<dbReference type="Gene3D" id="1.10.287.1490">
    <property type="match status" value="1"/>
</dbReference>
<feature type="coiled-coil region" evidence="1">
    <location>
        <begin position="364"/>
        <end position="426"/>
    </location>
</feature>
<dbReference type="OrthoDB" id="10011458at2759"/>
<proteinExistence type="predicted"/>
<keyword evidence="1" id="KW-0175">Coiled coil</keyword>
<dbReference type="PANTHER" id="PTHR18957">
    <property type="entry name" value="CENTLEIN"/>
    <property type="match status" value="1"/>
</dbReference>